<evidence type="ECO:0000313" key="5">
    <source>
        <dbReference type="EMBL" id="PXV96198.1"/>
    </source>
</evidence>
<reference evidence="5 8" key="2">
    <citation type="submission" date="2018-05" db="EMBL/GenBank/DDBJ databases">
        <title>Genomic Encyclopedia of Type Strains, Phase IV (KMG-IV): sequencing the most valuable type-strain genomes for metagenomic binning, comparative biology and taxonomic classification.</title>
        <authorList>
            <person name="Goeker M."/>
        </authorList>
    </citation>
    <scope>NUCLEOTIDE SEQUENCE [LARGE SCALE GENOMIC DNA]</scope>
    <source>
        <strain evidence="5 8">DSM 28816</strain>
    </source>
</reference>
<dbReference type="InterPro" id="IPR000524">
    <property type="entry name" value="Tscrpt_reg_HTH_GntR"/>
</dbReference>
<keyword evidence="3" id="KW-0804">Transcription</keyword>
<dbReference type="Proteomes" id="UP000216411">
    <property type="component" value="Unassembled WGS sequence"/>
</dbReference>
<reference evidence="6" key="3">
    <citation type="submission" date="2018-07" db="EMBL/GenBank/DDBJ databases">
        <authorList>
            <person name="Quirk P.G."/>
            <person name="Krulwich T.A."/>
        </authorList>
    </citation>
    <scope>NUCLEOTIDE SEQUENCE</scope>
    <source>
        <strain evidence="6">CCRI-19302</strain>
    </source>
</reference>
<evidence type="ECO:0000256" key="3">
    <source>
        <dbReference type="ARBA" id="ARBA00023163"/>
    </source>
</evidence>
<evidence type="ECO:0000313" key="8">
    <source>
        <dbReference type="Proteomes" id="UP000247523"/>
    </source>
</evidence>
<evidence type="ECO:0000256" key="2">
    <source>
        <dbReference type="ARBA" id="ARBA00023125"/>
    </source>
</evidence>
<dbReference type="InterPro" id="IPR036388">
    <property type="entry name" value="WH-like_DNA-bd_sf"/>
</dbReference>
<dbReference type="PANTHER" id="PTHR38445">
    <property type="entry name" value="HTH-TYPE TRANSCRIPTIONAL REPRESSOR YTRA"/>
    <property type="match status" value="1"/>
</dbReference>
<accession>A0A255IFT3</accession>
<dbReference type="SMART" id="SM00345">
    <property type="entry name" value="HTH_GNTR"/>
    <property type="match status" value="1"/>
</dbReference>
<dbReference type="RefSeq" id="WP_094377659.1">
    <property type="nucleotide sequence ID" value="NZ_NOKA02000022.1"/>
</dbReference>
<dbReference type="GO" id="GO:0003700">
    <property type="term" value="F:DNA-binding transcription factor activity"/>
    <property type="evidence" value="ECO:0007669"/>
    <property type="project" value="InterPro"/>
</dbReference>
<dbReference type="EMBL" id="QICS01000001">
    <property type="protein sequence ID" value="PXV96198.1"/>
    <property type="molecule type" value="Genomic_DNA"/>
</dbReference>
<reference evidence="6 7" key="1">
    <citation type="journal article" date="2017" name="Genome Announc.">
        <title>Draft Genome Sequence of a Sporulating and Motile Strain of Lachnotalea glycerini Isolated from Water in Quebec City, Canada.</title>
        <authorList>
            <person name="Maheux A.F."/>
            <person name="Boudreau D.K."/>
            <person name="Berube E."/>
            <person name="Boissinot M."/>
            <person name="Raymond F."/>
            <person name="Brodeur S."/>
            <person name="Corbeil J."/>
            <person name="Isabel S."/>
            <person name="Omar R.F."/>
            <person name="Bergeron M.G."/>
        </authorList>
    </citation>
    <scope>NUCLEOTIDE SEQUENCE [LARGE SCALE GENOMIC DNA]</scope>
    <source>
        <strain evidence="6 7">CCRI-19302</strain>
    </source>
</reference>
<dbReference type="Pfam" id="PF00392">
    <property type="entry name" value="GntR"/>
    <property type="match status" value="1"/>
</dbReference>
<gene>
    <name evidence="5" type="ORF">C8E03_101833</name>
    <name evidence="6" type="ORF">CG710_011535</name>
</gene>
<evidence type="ECO:0000313" key="7">
    <source>
        <dbReference type="Proteomes" id="UP000216411"/>
    </source>
</evidence>
<dbReference type="EMBL" id="NOKA02000022">
    <property type="protein sequence ID" value="RDY31105.1"/>
    <property type="molecule type" value="Genomic_DNA"/>
</dbReference>
<dbReference type="CDD" id="cd07377">
    <property type="entry name" value="WHTH_GntR"/>
    <property type="match status" value="1"/>
</dbReference>
<keyword evidence="2" id="KW-0238">DNA-binding</keyword>
<evidence type="ECO:0000259" key="4">
    <source>
        <dbReference type="PROSITE" id="PS50949"/>
    </source>
</evidence>
<sequence length="123" mass="14241">MIVIDYKDKRPIYEQVVEKFENLIIRGILEEGNKLPSVRSLAIELSINPNTIQKAYMELERSGYIYSIKGKGNYVAAGDEIEKRRKEAIIEQTTELVKLVKSLGITREEFIKSLNYVFEEVEL</sequence>
<evidence type="ECO:0000313" key="6">
    <source>
        <dbReference type="EMBL" id="RDY31105.1"/>
    </source>
</evidence>
<dbReference type="PANTHER" id="PTHR38445:SF9">
    <property type="entry name" value="HTH-TYPE TRANSCRIPTIONAL REPRESSOR YTRA"/>
    <property type="match status" value="1"/>
</dbReference>
<dbReference type="OrthoDB" id="9801546at2"/>
<comment type="caution">
    <text evidence="5">The sequence shown here is derived from an EMBL/GenBank/DDBJ whole genome shotgun (WGS) entry which is preliminary data.</text>
</comment>
<evidence type="ECO:0000256" key="1">
    <source>
        <dbReference type="ARBA" id="ARBA00023015"/>
    </source>
</evidence>
<protein>
    <submittedName>
        <fullName evidence="5">GntR family transcriptional regulator</fullName>
    </submittedName>
</protein>
<organism evidence="5 8">
    <name type="scientific">Lachnotalea glycerini</name>
    <dbReference type="NCBI Taxonomy" id="1763509"/>
    <lineage>
        <taxon>Bacteria</taxon>
        <taxon>Bacillati</taxon>
        <taxon>Bacillota</taxon>
        <taxon>Clostridia</taxon>
        <taxon>Lachnospirales</taxon>
        <taxon>Lachnospiraceae</taxon>
        <taxon>Lachnotalea</taxon>
    </lineage>
</organism>
<dbReference type="Gene3D" id="1.10.10.10">
    <property type="entry name" value="Winged helix-like DNA-binding domain superfamily/Winged helix DNA-binding domain"/>
    <property type="match status" value="1"/>
</dbReference>
<name>A0A255IFT3_9FIRM</name>
<dbReference type="PROSITE" id="PS50949">
    <property type="entry name" value="HTH_GNTR"/>
    <property type="match status" value="1"/>
</dbReference>
<dbReference type="InterPro" id="IPR036390">
    <property type="entry name" value="WH_DNA-bd_sf"/>
</dbReference>
<dbReference type="GO" id="GO:0003677">
    <property type="term" value="F:DNA binding"/>
    <property type="evidence" value="ECO:0007669"/>
    <property type="project" value="UniProtKB-KW"/>
</dbReference>
<feature type="domain" description="HTH gntR-type" evidence="4">
    <location>
        <begin position="10"/>
        <end position="78"/>
    </location>
</feature>
<dbReference type="AlphaFoldDB" id="A0A255IFT3"/>
<keyword evidence="1" id="KW-0805">Transcription regulation</keyword>
<keyword evidence="7" id="KW-1185">Reference proteome</keyword>
<proteinExistence type="predicted"/>
<dbReference type="SUPFAM" id="SSF46785">
    <property type="entry name" value="Winged helix' DNA-binding domain"/>
    <property type="match status" value="1"/>
</dbReference>
<dbReference type="Proteomes" id="UP000247523">
    <property type="component" value="Unassembled WGS sequence"/>
</dbReference>